<keyword evidence="2" id="KW-1185">Reference proteome</keyword>
<feature type="non-terminal residue" evidence="1">
    <location>
        <position position="1"/>
    </location>
</feature>
<name>A0ACC1HB05_9FUNG</name>
<dbReference type="EMBL" id="JAMZIH010007768">
    <property type="protein sequence ID" value="KAJ1672826.1"/>
    <property type="molecule type" value="Genomic_DNA"/>
</dbReference>
<evidence type="ECO:0000313" key="2">
    <source>
        <dbReference type="Proteomes" id="UP001145114"/>
    </source>
</evidence>
<comment type="caution">
    <text evidence="1">The sequence shown here is derived from an EMBL/GenBank/DDBJ whole genome shotgun (WGS) entry which is preliminary data.</text>
</comment>
<reference evidence="1" key="1">
    <citation type="submission" date="2022-06" db="EMBL/GenBank/DDBJ databases">
        <title>Phylogenomic reconstructions and comparative analyses of Kickxellomycotina fungi.</title>
        <authorList>
            <person name="Reynolds N.K."/>
            <person name="Stajich J.E."/>
            <person name="Barry K."/>
            <person name="Grigoriev I.V."/>
            <person name="Crous P."/>
            <person name="Smith M.E."/>
        </authorList>
    </citation>
    <scope>NUCLEOTIDE SEQUENCE</scope>
    <source>
        <strain evidence="1">RSA 2271</strain>
    </source>
</reference>
<sequence length="77" mass="8622">NRRKVRHTYKHMSEITRPPSREGSSSSAVVAGDDGSDRAEAVRHFVEQNPASEYIITKSPPQICRQTNDDSANEQQP</sequence>
<feature type="non-terminal residue" evidence="1">
    <location>
        <position position="77"/>
    </location>
</feature>
<protein>
    <submittedName>
        <fullName evidence="1">Uncharacterized protein</fullName>
    </submittedName>
</protein>
<evidence type="ECO:0000313" key="1">
    <source>
        <dbReference type="EMBL" id="KAJ1672826.1"/>
    </source>
</evidence>
<proteinExistence type="predicted"/>
<accession>A0ACC1HB05</accession>
<gene>
    <name evidence="1" type="ORF">EV182_006417</name>
</gene>
<organism evidence="1 2">
    <name type="scientific">Spiromyces aspiralis</name>
    <dbReference type="NCBI Taxonomy" id="68401"/>
    <lineage>
        <taxon>Eukaryota</taxon>
        <taxon>Fungi</taxon>
        <taxon>Fungi incertae sedis</taxon>
        <taxon>Zoopagomycota</taxon>
        <taxon>Kickxellomycotina</taxon>
        <taxon>Kickxellomycetes</taxon>
        <taxon>Kickxellales</taxon>
        <taxon>Kickxellaceae</taxon>
        <taxon>Spiromyces</taxon>
    </lineage>
</organism>
<dbReference type="Proteomes" id="UP001145114">
    <property type="component" value="Unassembled WGS sequence"/>
</dbReference>